<name>A0A5E4CXX0_MARMO</name>
<comment type="caution">
    <text evidence="1">The sequence shown here is derived from an EMBL/GenBank/DDBJ whole genome shotgun (WGS) entry which is preliminary data.</text>
</comment>
<evidence type="ECO:0008006" key="3">
    <source>
        <dbReference type="Google" id="ProtNLM"/>
    </source>
</evidence>
<dbReference type="AlphaFoldDB" id="A0A5E4CXX0"/>
<dbReference type="EMBL" id="CABDUW010002396">
    <property type="protein sequence ID" value="VTJ86653.1"/>
    <property type="molecule type" value="Genomic_DNA"/>
</dbReference>
<feature type="non-terminal residue" evidence="1">
    <location>
        <position position="1"/>
    </location>
</feature>
<accession>A0A5E4CXX0</accession>
<feature type="non-terminal residue" evidence="1">
    <location>
        <position position="87"/>
    </location>
</feature>
<sequence>GNVSFSCPQPQTIPVTFLSSRSYLALPGNSGEDKVSVTFQFRTWNKAGRLLFGELWHGAGSFLLFLKDGKLKLSLFQPGQSLRNVTA</sequence>
<dbReference type="SUPFAM" id="SSF49899">
    <property type="entry name" value="Concanavalin A-like lectins/glucanases"/>
    <property type="match status" value="1"/>
</dbReference>
<dbReference type="PANTHER" id="PTHR15036:SF36">
    <property type="entry name" value="CONTACTIN-ASSOCIATED PROTEIN-LIKE 3-RELATED"/>
    <property type="match status" value="1"/>
</dbReference>
<dbReference type="InterPro" id="IPR050372">
    <property type="entry name" value="Neurexin-related_CASP"/>
</dbReference>
<dbReference type="Gene3D" id="2.60.120.200">
    <property type="match status" value="1"/>
</dbReference>
<keyword evidence="2" id="KW-1185">Reference proteome</keyword>
<dbReference type="PANTHER" id="PTHR15036">
    <property type="entry name" value="PIKACHURIN-LIKE PROTEIN"/>
    <property type="match status" value="1"/>
</dbReference>
<dbReference type="Proteomes" id="UP000335636">
    <property type="component" value="Unassembled WGS sequence"/>
</dbReference>
<gene>
    <name evidence="1" type="ORF">MONAX_5E001802</name>
</gene>
<organism evidence="1 2">
    <name type="scientific">Marmota monax</name>
    <name type="common">Woodchuck</name>
    <dbReference type="NCBI Taxonomy" id="9995"/>
    <lineage>
        <taxon>Eukaryota</taxon>
        <taxon>Metazoa</taxon>
        <taxon>Chordata</taxon>
        <taxon>Craniata</taxon>
        <taxon>Vertebrata</taxon>
        <taxon>Euteleostomi</taxon>
        <taxon>Mammalia</taxon>
        <taxon>Eutheria</taxon>
        <taxon>Euarchontoglires</taxon>
        <taxon>Glires</taxon>
        <taxon>Rodentia</taxon>
        <taxon>Sciuromorpha</taxon>
        <taxon>Sciuridae</taxon>
        <taxon>Xerinae</taxon>
        <taxon>Marmotini</taxon>
        <taxon>Marmota</taxon>
    </lineage>
</organism>
<reference evidence="1" key="1">
    <citation type="submission" date="2019-04" db="EMBL/GenBank/DDBJ databases">
        <authorList>
            <person name="Alioto T."/>
            <person name="Alioto T."/>
        </authorList>
    </citation>
    <scope>NUCLEOTIDE SEQUENCE [LARGE SCALE GENOMIC DNA]</scope>
</reference>
<evidence type="ECO:0000313" key="1">
    <source>
        <dbReference type="EMBL" id="VTJ86653.1"/>
    </source>
</evidence>
<protein>
    <recommendedName>
        <fullName evidence="3">Laminin G domain-containing protein</fullName>
    </recommendedName>
</protein>
<evidence type="ECO:0000313" key="2">
    <source>
        <dbReference type="Proteomes" id="UP000335636"/>
    </source>
</evidence>
<proteinExistence type="predicted"/>
<dbReference type="InterPro" id="IPR013320">
    <property type="entry name" value="ConA-like_dom_sf"/>
</dbReference>